<dbReference type="InterPro" id="IPR013325">
    <property type="entry name" value="RNA_pol_sigma_r2"/>
</dbReference>
<dbReference type="RefSeq" id="WP_130543470.1">
    <property type="nucleotide sequence ID" value="NZ_CP042431.1"/>
</dbReference>
<dbReference type="PANTHER" id="PTHR43133:SF46">
    <property type="entry name" value="RNA POLYMERASE SIGMA-70 FACTOR ECF SUBFAMILY"/>
    <property type="match status" value="1"/>
</dbReference>
<dbReference type="EMBL" id="SGXA01000003">
    <property type="protein sequence ID" value="RZS69104.1"/>
    <property type="molecule type" value="Genomic_DNA"/>
</dbReference>
<keyword evidence="6" id="KW-1185">Reference proteome</keyword>
<sequence>MITVSQPNGDEPISSCAPKLLFEKLWVFLVDYAIKYTKDEEDARDIVSTVFVKLLNTKRTFPTFEDGKAYLYVSVRNACYDYLVKAKKDKKHSTQFSYLAYTAADDELLALHKTSISDQHLQKVLSTLSEKDKFFLDCCLDNTLSMAEVAIKTGHTLKGAYNKKSLLLQDLRNKLTKYRL</sequence>
<dbReference type="Gene3D" id="1.10.1740.10">
    <property type="match status" value="1"/>
</dbReference>
<evidence type="ECO:0000259" key="4">
    <source>
        <dbReference type="Pfam" id="PF04542"/>
    </source>
</evidence>
<evidence type="ECO:0000256" key="3">
    <source>
        <dbReference type="ARBA" id="ARBA00023163"/>
    </source>
</evidence>
<gene>
    <name evidence="5" type="ORF">EV199_4929</name>
</gene>
<dbReference type="SUPFAM" id="SSF88946">
    <property type="entry name" value="Sigma2 domain of RNA polymerase sigma factors"/>
    <property type="match status" value="1"/>
</dbReference>
<reference evidence="5 6" key="1">
    <citation type="submission" date="2019-02" db="EMBL/GenBank/DDBJ databases">
        <title>Genomic Encyclopedia of Type Strains, Phase IV (KMG-IV): sequencing the most valuable type-strain genomes for metagenomic binning, comparative biology and taxonomic classification.</title>
        <authorList>
            <person name="Goeker M."/>
        </authorList>
    </citation>
    <scope>NUCLEOTIDE SEQUENCE [LARGE SCALE GENOMIC DNA]</scope>
    <source>
        <strain evidence="5 6">DSM 18116</strain>
    </source>
</reference>
<dbReference type="GO" id="GO:0006352">
    <property type="term" value="P:DNA-templated transcription initiation"/>
    <property type="evidence" value="ECO:0007669"/>
    <property type="project" value="InterPro"/>
</dbReference>
<evidence type="ECO:0000256" key="1">
    <source>
        <dbReference type="ARBA" id="ARBA00023015"/>
    </source>
</evidence>
<organism evidence="5 6">
    <name type="scientific">Pseudobacter ginsenosidimutans</name>
    <dbReference type="NCBI Taxonomy" id="661488"/>
    <lineage>
        <taxon>Bacteria</taxon>
        <taxon>Pseudomonadati</taxon>
        <taxon>Bacteroidota</taxon>
        <taxon>Chitinophagia</taxon>
        <taxon>Chitinophagales</taxon>
        <taxon>Chitinophagaceae</taxon>
        <taxon>Pseudobacter</taxon>
    </lineage>
</organism>
<dbReference type="InterPro" id="IPR014284">
    <property type="entry name" value="RNA_pol_sigma-70_dom"/>
</dbReference>
<evidence type="ECO:0000313" key="6">
    <source>
        <dbReference type="Proteomes" id="UP000293874"/>
    </source>
</evidence>
<comment type="caution">
    <text evidence="5">The sequence shown here is derived from an EMBL/GenBank/DDBJ whole genome shotgun (WGS) entry which is preliminary data.</text>
</comment>
<feature type="domain" description="RNA polymerase sigma-70 region 2" evidence="4">
    <location>
        <begin position="27"/>
        <end position="87"/>
    </location>
</feature>
<evidence type="ECO:0000256" key="2">
    <source>
        <dbReference type="ARBA" id="ARBA00023082"/>
    </source>
</evidence>
<dbReference type="InterPro" id="IPR039425">
    <property type="entry name" value="RNA_pol_sigma-70-like"/>
</dbReference>
<dbReference type="GO" id="GO:0016987">
    <property type="term" value="F:sigma factor activity"/>
    <property type="evidence" value="ECO:0007669"/>
    <property type="project" value="UniProtKB-KW"/>
</dbReference>
<dbReference type="NCBIfam" id="TIGR02937">
    <property type="entry name" value="sigma70-ECF"/>
    <property type="match status" value="1"/>
</dbReference>
<dbReference type="AlphaFoldDB" id="A0A4Q7MLD3"/>
<name>A0A4Q7MLD3_9BACT</name>
<dbReference type="OrthoDB" id="656273at2"/>
<dbReference type="Pfam" id="PF04542">
    <property type="entry name" value="Sigma70_r2"/>
    <property type="match status" value="1"/>
</dbReference>
<accession>A0A4Q7MLD3</accession>
<evidence type="ECO:0000313" key="5">
    <source>
        <dbReference type="EMBL" id="RZS69104.1"/>
    </source>
</evidence>
<keyword evidence="1" id="KW-0805">Transcription regulation</keyword>
<keyword evidence="3" id="KW-0804">Transcription</keyword>
<protein>
    <submittedName>
        <fullName evidence="5">RNA polymerase sigma factor (Sigma-70 family)</fullName>
    </submittedName>
</protein>
<dbReference type="Proteomes" id="UP000293874">
    <property type="component" value="Unassembled WGS sequence"/>
</dbReference>
<keyword evidence="2" id="KW-0731">Sigma factor</keyword>
<dbReference type="InterPro" id="IPR007627">
    <property type="entry name" value="RNA_pol_sigma70_r2"/>
</dbReference>
<proteinExistence type="predicted"/>
<dbReference type="PANTHER" id="PTHR43133">
    <property type="entry name" value="RNA POLYMERASE ECF-TYPE SIGMA FACTO"/>
    <property type="match status" value="1"/>
</dbReference>